<name>A0A7W9AFC2_9SPHN</name>
<accession>A0A7W9AFC2</accession>
<dbReference type="Proteomes" id="UP000549617">
    <property type="component" value="Unassembled WGS sequence"/>
</dbReference>
<dbReference type="EMBL" id="JACIJC010000001">
    <property type="protein sequence ID" value="MBB5684507.1"/>
    <property type="molecule type" value="Genomic_DNA"/>
</dbReference>
<keyword evidence="9" id="KW-1185">Reference proteome</keyword>
<keyword evidence="8" id="KW-0378">Hydrolase</keyword>
<comment type="function">
    <text evidence="6">HflC and HflK could regulate a protease.</text>
</comment>
<keyword evidence="4" id="KW-1133">Transmembrane helix</keyword>
<dbReference type="GO" id="GO:0008233">
    <property type="term" value="F:peptidase activity"/>
    <property type="evidence" value="ECO:0007669"/>
    <property type="project" value="UniProtKB-KW"/>
</dbReference>
<keyword evidence="3" id="KW-0812">Transmembrane</keyword>
<evidence type="ECO:0000256" key="3">
    <source>
        <dbReference type="ARBA" id="ARBA00022692"/>
    </source>
</evidence>
<dbReference type="CDD" id="cd03405">
    <property type="entry name" value="SPFH_HflC"/>
    <property type="match status" value="1"/>
</dbReference>
<dbReference type="SMART" id="SM00244">
    <property type="entry name" value="PHB"/>
    <property type="match status" value="1"/>
</dbReference>
<dbReference type="Gene3D" id="3.30.479.30">
    <property type="entry name" value="Band 7 domain"/>
    <property type="match status" value="1"/>
</dbReference>
<comment type="subcellular location">
    <subcellularLocation>
        <location evidence="1">Membrane</location>
        <topology evidence="1">Single-pass membrane protein</topology>
    </subcellularLocation>
</comment>
<evidence type="ECO:0000256" key="4">
    <source>
        <dbReference type="ARBA" id="ARBA00022989"/>
    </source>
</evidence>
<evidence type="ECO:0000256" key="6">
    <source>
        <dbReference type="PIRNR" id="PIRNR005651"/>
    </source>
</evidence>
<comment type="similarity">
    <text evidence="2 6">Belongs to the band 7/mec-2 family. HflC subfamily.</text>
</comment>
<organism evidence="8 9">
    <name type="scientific">Sphingobium boeckii</name>
    <dbReference type="NCBI Taxonomy" id="1082345"/>
    <lineage>
        <taxon>Bacteria</taxon>
        <taxon>Pseudomonadati</taxon>
        <taxon>Pseudomonadota</taxon>
        <taxon>Alphaproteobacteria</taxon>
        <taxon>Sphingomonadales</taxon>
        <taxon>Sphingomonadaceae</taxon>
        <taxon>Sphingobium</taxon>
    </lineage>
</organism>
<evidence type="ECO:0000256" key="5">
    <source>
        <dbReference type="ARBA" id="ARBA00023136"/>
    </source>
</evidence>
<dbReference type="PANTHER" id="PTHR42911:SF1">
    <property type="entry name" value="MODULATOR OF FTSH PROTEASE HFLC"/>
    <property type="match status" value="1"/>
</dbReference>
<protein>
    <recommendedName>
        <fullName evidence="6">Protein HflC</fullName>
    </recommendedName>
</protein>
<evidence type="ECO:0000256" key="1">
    <source>
        <dbReference type="ARBA" id="ARBA00004167"/>
    </source>
</evidence>
<comment type="caution">
    <text evidence="8">The sequence shown here is derived from an EMBL/GenBank/DDBJ whole genome shotgun (WGS) entry which is preliminary data.</text>
</comment>
<evidence type="ECO:0000256" key="2">
    <source>
        <dbReference type="ARBA" id="ARBA00007862"/>
    </source>
</evidence>
<keyword evidence="5" id="KW-0472">Membrane</keyword>
<dbReference type="InterPro" id="IPR010200">
    <property type="entry name" value="HflC"/>
</dbReference>
<gene>
    <name evidence="8" type="ORF">FHS49_000498</name>
</gene>
<dbReference type="AlphaFoldDB" id="A0A7W9AFC2"/>
<reference evidence="8 9" key="1">
    <citation type="submission" date="2020-08" db="EMBL/GenBank/DDBJ databases">
        <title>Genomic Encyclopedia of Type Strains, Phase IV (KMG-IV): sequencing the most valuable type-strain genomes for metagenomic binning, comparative biology and taxonomic classification.</title>
        <authorList>
            <person name="Goeker M."/>
        </authorList>
    </citation>
    <scope>NUCLEOTIDE SEQUENCE [LARGE SCALE GENOMIC DNA]</scope>
    <source>
        <strain evidence="8 9">DSM 25079</strain>
    </source>
</reference>
<keyword evidence="8" id="KW-0645">Protease</keyword>
<dbReference type="InterPro" id="IPR036013">
    <property type="entry name" value="Band_7/SPFH_dom_sf"/>
</dbReference>
<dbReference type="PIRSF" id="PIRSF005651">
    <property type="entry name" value="HflC"/>
    <property type="match status" value="1"/>
</dbReference>
<sequence length="287" mass="31625">MIERIARYPVAFAIGAIALIVLLGSTFAVASETKQGVVLRFGQPVRIINKYDAKLPFGGDGAGLIARIPFVENITWIDKRILSVEMEQQQVLSTDQLRLQVDAFARFRIVDPLRMVITAREVDNVAAQLKPILGSALRNELGKRPFAALLSPERGQVMDNIQKGLNRVAAQYGAEIVDVRIKRADLPEGTPLESALARMRTARNQEARTIQAQGLKQAQIIRAQADADAAKIYAAAFGKDPAFYDFYRAMQSYEQTFVNDSGGAKGATSIILSPDNSYLREFQGRGR</sequence>
<evidence type="ECO:0000259" key="7">
    <source>
        <dbReference type="SMART" id="SM00244"/>
    </source>
</evidence>
<dbReference type="RefSeq" id="WP_184014892.1">
    <property type="nucleotide sequence ID" value="NZ_JACIJC010000001.1"/>
</dbReference>
<feature type="domain" description="Band 7" evidence="7">
    <location>
        <begin position="25"/>
        <end position="199"/>
    </location>
</feature>
<dbReference type="InterPro" id="IPR001107">
    <property type="entry name" value="Band_7"/>
</dbReference>
<evidence type="ECO:0000313" key="8">
    <source>
        <dbReference type="EMBL" id="MBB5684507.1"/>
    </source>
</evidence>
<dbReference type="PANTHER" id="PTHR42911">
    <property type="entry name" value="MODULATOR OF FTSH PROTEASE HFLC"/>
    <property type="match status" value="1"/>
</dbReference>
<dbReference type="GO" id="GO:0016020">
    <property type="term" value="C:membrane"/>
    <property type="evidence" value="ECO:0007669"/>
    <property type="project" value="UniProtKB-SubCell"/>
</dbReference>
<dbReference type="GO" id="GO:0006508">
    <property type="term" value="P:proteolysis"/>
    <property type="evidence" value="ECO:0007669"/>
    <property type="project" value="UniProtKB-KW"/>
</dbReference>
<evidence type="ECO:0000313" key="9">
    <source>
        <dbReference type="Proteomes" id="UP000549617"/>
    </source>
</evidence>
<dbReference type="Pfam" id="PF01145">
    <property type="entry name" value="Band_7"/>
    <property type="match status" value="1"/>
</dbReference>
<proteinExistence type="inferred from homology"/>
<dbReference type="SUPFAM" id="SSF117892">
    <property type="entry name" value="Band 7/SPFH domain"/>
    <property type="match status" value="1"/>
</dbReference>